<keyword evidence="7" id="KW-0472">Membrane</keyword>
<dbReference type="GO" id="GO:0016051">
    <property type="term" value="P:carbohydrate biosynthetic process"/>
    <property type="evidence" value="ECO:0007669"/>
    <property type="project" value="InterPro"/>
</dbReference>
<dbReference type="InterPro" id="IPR018011">
    <property type="entry name" value="Carb_sulfotrans_8-10"/>
</dbReference>
<dbReference type="EMBL" id="NEDP02076751">
    <property type="protein sequence ID" value="OWF34695.1"/>
    <property type="molecule type" value="Genomic_DNA"/>
</dbReference>
<comment type="subcellular location">
    <subcellularLocation>
        <location evidence="1 9">Golgi apparatus membrane</location>
        <topology evidence="1 9">Single-pass type II membrane protein</topology>
    </subcellularLocation>
</comment>
<evidence type="ECO:0000256" key="10">
    <source>
        <dbReference type="SAM" id="SignalP"/>
    </source>
</evidence>
<name>A0A210PDX1_MIZYE</name>
<keyword evidence="4" id="KW-0812">Transmembrane</keyword>
<sequence>MRPKKLTVLVLLVSFFVLVAIFIKPGNTPTQQDSALRGALLPVKSLPLDRTGEDGRTTVTSAENENKERVRHLRRECKHYRKDENGSQYLDYIIVDEKYKMMFCYIPKISCSQWKTVFISLTGSVNSSELNFGNVHTYHQSKLNFLRKYSFRRRQQMLEEYKKYIVVRNPLERLLSAYRNKLAGRGIKDTSFREAGKLIVKRIRLNATRESLKKGDDVTFLEFVKFLTDEDTKHLNDHWELYARLCRPCLINYDFVGKYETIKRDADFILKDIGAPPEVRFPLRSEKYSTEKTINTFDNFYSQIPADYIQKLYNRYRSDFDIFGYSLSDNLNVTSIP</sequence>
<keyword evidence="3 9" id="KW-0808">Transferase</keyword>
<reference evidence="11 12" key="1">
    <citation type="journal article" date="2017" name="Nat. Ecol. Evol.">
        <title>Scallop genome provides insights into evolution of bilaterian karyotype and development.</title>
        <authorList>
            <person name="Wang S."/>
            <person name="Zhang J."/>
            <person name="Jiao W."/>
            <person name="Li J."/>
            <person name="Xun X."/>
            <person name="Sun Y."/>
            <person name="Guo X."/>
            <person name="Huan P."/>
            <person name="Dong B."/>
            <person name="Zhang L."/>
            <person name="Hu X."/>
            <person name="Sun X."/>
            <person name="Wang J."/>
            <person name="Zhao C."/>
            <person name="Wang Y."/>
            <person name="Wang D."/>
            <person name="Huang X."/>
            <person name="Wang R."/>
            <person name="Lv J."/>
            <person name="Li Y."/>
            <person name="Zhang Z."/>
            <person name="Liu B."/>
            <person name="Lu W."/>
            <person name="Hui Y."/>
            <person name="Liang J."/>
            <person name="Zhou Z."/>
            <person name="Hou R."/>
            <person name="Li X."/>
            <person name="Liu Y."/>
            <person name="Li H."/>
            <person name="Ning X."/>
            <person name="Lin Y."/>
            <person name="Zhao L."/>
            <person name="Xing Q."/>
            <person name="Dou J."/>
            <person name="Li Y."/>
            <person name="Mao J."/>
            <person name="Guo H."/>
            <person name="Dou H."/>
            <person name="Li T."/>
            <person name="Mu C."/>
            <person name="Jiang W."/>
            <person name="Fu Q."/>
            <person name="Fu X."/>
            <person name="Miao Y."/>
            <person name="Liu J."/>
            <person name="Yu Q."/>
            <person name="Li R."/>
            <person name="Liao H."/>
            <person name="Li X."/>
            <person name="Kong Y."/>
            <person name="Jiang Z."/>
            <person name="Chourrout D."/>
            <person name="Li R."/>
            <person name="Bao Z."/>
        </authorList>
    </citation>
    <scope>NUCLEOTIDE SEQUENCE [LARGE SCALE GENOMIC DNA]</scope>
    <source>
        <strain evidence="11 12">PY_sf001</strain>
    </source>
</reference>
<dbReference type="InterPro" id="IPR027417">
    <property type="entry name" value="P-loop_NTPase"/>
</dbReference>
<keyword evidence="10" id="KW-0732">Signal</keyword>
<dbReference type="OrthoDB" id="2019940at2759"/>
<dbReference type="PANTHER" id="PTHR12137:SF54">
    <property type="entry name" value="CARBOHYDRATE SULFOTRANSFERASE"/>
    <property type="match status" value="1"/>
</dbReference>
<keyword evidence="8 9" id="KW-0325">Glycoprotein</keyword>
<dbReference type="GO" id="GO:0008146">
    <property type="term" value="F:sulfotransferase activity"/>
    <property type="evidence" value="ECO:0007669"/>
    <property type="project" value="InterPro"/>
</dbReference>
<dbReference type="AlphaFoldDB" id="A0A210PDX1"/>
<dbReference type="SUPFAM" id="SSF52540">
    <property type="entry name" value="P-loop containing nucleoside triphosphate hydrolases"/>
    <property type="match status" value="1"/>
</dbReference>
<evidence type="ECO:0000256" key="2">
    <source>
        <dbReference type="ARBA" id="ARBA00006339"/>
    </source>
</evidence>
<accession>A0A210PDX1</accession>
<evidence type="ECO:0000256" key="8">
    <source>
        <dbReference type="ARBA" id="ARBA00023180"/>
    </source>
</evidence>
<keyword evidence="5" id="KW-1133">Transmembrane helix</keyword>
<dbReference type="Pfam" id="PF03567">
    <property type="entry name" value="Sulfotransfer_2"/>
    <property type="match status" value="1"/>
</dbReference>
<keyword evidence="9" id="KW-0735">Signal-anchor</keyword>
<feature type="chain" id="PRO_5012329372" description="Carbohydrate sulfotransferase" evidence="10">
    <location>
        <begin position="22"/>
        <end position="337"/>
    </location>
</feature>
<dbReference type="Gene3D" id="3.40.50.300">
    <property type="entry name" value="P-loop containing nucleotide triphosphate hydrolases"/>
    <property type="match status" value="1"/>
</dbReference>
<evidence type="ECO:0000256" key="9">
    <source>
        <dbReference type="RuleBase" id="RU364020"/>
    </source>
</evidence>
<dbReference type="PANTHER" id="PTHR12137">
    <property type="entry name" value="CARBOHYDRATE SULFOTRANSFERASE"/>
    <property type="match status" value="1"/>
</dbReference>
<evidence type="ECO:0000256" key="1">
    <source>
        <dbReference type="ARBA" id="ARBA00004323"/>
    </source>
</evidence>
<gene>
    <name evidence="11" type="ORF">KP79_PYT11463</name>
</gene>
<dbReference type="GO" id="GO:0000139">
    <property type="term" value="C:Golgi membrane"/>
    <property type="evidence" value="ECO:0007669"/>
    <property type="project" value="UniProtKB-SubCell"/>
</dbReference>
<evidence type="ECO:0000313" key="12">
    <source>
        <dbReference type="Proteomes" id="UP000242188"/>
    </source>
</evidence>
<dbReference type="EC" id="2.8.2.-" evidence="9"/>
<organism evidence="11 12">
    <name type="scientific">Mizuhopecten yessoensis</name>
    <name type="common">Japanese scallop</name>
    <name type="synonym">Patinopecten yessoensis</name>
    <dbReference type="NCBI Taxonomy" id="6573"/>
    <lineage>
        <taxon>Eukaryota</taxon>
        <taxon>Metazoa</taxon>
        <taxon>Spiralia</taxon>
        <taxon>Lophotrochozoa</taxon>
        <taxon>Mollusca</taxon>
        <taxon>Bivalvia</taxon>
        <taxon>Autobranchia</taxon>
        <taxon>Pteriomorphia</taxon>
        <taxon>Pectinida</taxon>
        <taxon>Pectinoidea</taxon>
        <taxon>Pectinidae</taxon>
        <taxon>Mizuhopecten</taxon>
    </lineage>
</organism>
<feature type="signal peptide" evidence="10">
    <location>
        <begin position="1"/>
        <end position="21"/>
    </location>
</feature>
<keyword evidence="12" id="KW-1185">Reference proteome</keyword>
<evidence type="ECO:0000313" key="11">
    <source>
        <dbReference type="EMBL" id="OWF34695.1"/>
    </source>
</evidence>
<evidence type="ECO:0000256" key="4">
    <source>
        <dbReference type="ARBA" id="ARBA00022692"/>
    </source>
</evidence>
<dbReference type="InterPro" id="IPR005331">
    <property type="entry name" value="Sulfotransferase"/>
</dbReference>
<evidence type="ECO:0000256" key="7">
    <source>
        <dbReference type="ARBA" id="ARBA00023136"/>
    </source>
</evidence>
<evidence type="ECO:0000256" key="3">
    <source>
        <dbReference type="ARBA" id="ARBA00022679"/>
    </source>
</evidence>
<evidence type="ECO:0000256" key="6">
    <source>
        <dbReference type="ARBA" id="ARBA00023034"/>
    </source>
</evidence>
<keyword evidence="6 9" id="KW-0333">Golgi apparatus</keyword>
<dbReference type="Proteomes" id="UP000242188">
    <property type="component" value="Unassembled WGS sequence"/>
</dbReference>
<protein>
    <recommendedName>
        <fullName evidence="9">Carbohydrate sulfotransferase</fullName>
        <ecNumber evidence="9">2.8.2.-</ecNumber>
    </recommendedName>
</protein>
<evidence type="ECO:0000256" key="5">
    <source>
        <dbReference type="ARBA" id="ARBA00022989"/>
    </source>
</evidence>
<keyword evidence="9" id="KW-0119">Carbohydrate metabolism</keyword>
<proteinExistence type="inferred from homology"/>
<comment type="similarity">
    <text evidence="2 9">Belongs to the sulfotransferase 2 family.</text>
</comment>
<comment type="caution">
    <text evidence="11">The sequence shown here is derived from an EMBL/GenBank/DDBJ whole genome shotgun (WGS) entry which is preliminary data.</text>
</comment>